<organism evidence="1 2">
    <name type="scientific">Rhodoblastus acidophilus</name>
    <name type="common">Rhodopseudomonas acidophila</name>
    <dbReference type="NCBI Taxonomy" id="1074"/>
    <lineage>
        <taxon>Bacteria</taxon>
        <taxon>Pseudomonadati</taxon>
        <taxon>Pseudomonadota</taxon>
        <taxon>Alphaproteobacteria</taxon>
        <taxon>Hyphomicrobiales</taxon>
        <taxon>Rhodoblastaceae</taxon>
        <taxon>Rhodoblastus</taxon>
    </lineage>
</organism>
<keyword evidence="2" id="KW-1185">Reference proteome</keyword>
<sequence length="254" mass="27177">MIRPLVFVDLDDTLFQTRQKCPVAETAHLTQATTARNDNHSFMTRPQKAVIEWMLASADVIPVTARGSDAFRNVHLPFACGAVLANGGVLTRPDGSPDAEWTAVMSRDLAPMAASLERCLADCRAAATGLNLDIRSWIVTEDGLSIYVVFKDNADATGAGLPSLAKAAPPPPDWTIHRNGNNLAFIPGVVSKARAVAHLIERAKDENPARPILGFGDSESDFGFLSLCDLWGAPARSQIATTLEQSLADSADRG</sequence>
<dbReference type="EMBL" id="FYDG01000037">
    <property type="protein sequence ID" value="SNB84555.1"/>
    <property type="molecule type" value="Genomic_DNA"/>
</dbReference>
<dbReference type="InterPro" id="IPR023214">
    <property type="entry name" value="HAD_sf"/>
</dbReference>
<evidence type="ECO:0000313" key="1">
    <source>
        <dbReference type="EMBL" id="SNB84555.1"/>
    </source>
</evidence>
<name>A0A212SFR0_RHOAC</name>
<dbReference type="PIRSF" id="PIRSF030802">
    <property type="entry name" value="UCP030802"/>
    <property type="match status" value="1"/>
</dbReference>
<dbReference type="InterPro" id="IPR024197">
    <property type="entry name" value="TPP-like"/>
</dbReference>
<dbReference type="AlphaFoldDB" id="A0A212SFR0"/>
<dbReference type="OrthoDB" id="8746852at2"/>
<evidence type="ECO:0000313" key="2">
    <source>
        <dbReference type="Proteomes" id="UP000198418"/>
    </source>
</evidence>
<dbReference type="RefSeq" id="WP_088522657.1">
    <property type="nucleotide sequence ID" value="NZ_FYDG01000037.1"/>
</dbReference>
<dbReference type="InterPro" id="IPR036412">
    <property type="entry name" value="HAD-like_sf"/>
</dbReference>
<protein>
    <recommendedName>
        <fullName evidence="3">Hydroxymethylpyrimidine pyrophosphatase</fullName>
    </recommendedName>
</protein>
<dbReference type="SUPFAM" id="SSF56784">
    <property type="entry name" value="HAD-like"/>
    <property type="match status" value="1"/>
</dbReference>
<dbReference type="Proteomes" id="UP000198418">
    <property type="component" value="Unassembled WGS sequence"/>
</dbReference>
<gene>
    <name evidence="1" type="ORF">SAMN06265338_1374</name>
</gene>
<reference evidence="2" key="1">
    <citation type="submission" date="2017-06" db="EMBL/GenBank/DDBJ databases">
        <authorList>
            <person name="Varghese N."/>
            <person name="Submissions S."/>
        </authorList>
    </citation>
    <scope>NUCLEOTIDE SEQUENCE [LARGE SCALE GENOMIC DNA]</scope>
    <source>
        <strain evidence="2">DSM 137</strain>
    </source>
</reference>
<accession>A0A212SFR0</accession>
<dbReference type="Gene3D" id="3.40.50.1000">
    <property type="entry name" value="HAD superfamily/HAD-like"/>
    <property type="match status" value="1"/>
</dbReference>
<evidence type="ECO:0008006" key="3">
    <source>
        <dbReference type="Google" id="ProtNLM"/>
    </source>
</evidence>
<proteinExistence type="predicted"/>